<keyword evidence="2" id="KW-1185">Reference proteome</keyword>
<sequence length="239" mass="27414">MGEQDNQNRNPLEGWTSEDRYNLFIALKNYPIHRIKAINTFIPTKTPEEITAAISYFKDKTKKQRTMLRNIDIAKKTKLRPDLRVPLANWASLLTDTFSFEDLQTDTSTAVRLIADVEKVPPPFETEDVDFRKVYHQIANAMEGKGIIGNKYINAILKKCIVDTAFTSKSFIKSSTFKIILSSVNLAQSESRTGFPSHTDDIDLIFLRQIARTRSYNPLNIPENYFKPEKPTTTLTLDY</sequence>
<dbReference type="EMBL" id="CM034393">
    <property type="protein sequence ID" value="KAJ0179957.1"/>
    <property type="molecule type" value="Genomic_DNA"/>
</dbReference>
<proteinExistence type="predicted"/>
<name>A0ACC1D7W9_9NEOP</name>
<organism evidence="1 2">
    <name type="scientific">Dendrolimus kikuchii</name>
    <dbReference type="NCBI Taxonomy" id="765133"/>
    <lineage>
        <taxon>Eukaryota</taxon>
        <taxon>Metazoa</taxon>
        <taxon>Ecdysozoa</taxon>
        <taxon>Arthropoda</taxon>
        <taxon>Hexapoda</taxon>
        <taxon>Insecta</taxon>
        <taxon>Pterygota</taxon>
        <taxon>Neoptera</taxon>
        <taxon>Endopterygota</taxon>
        <taxon>Lepidoptera</taxon>
        <taxon>Glossata</taxon>
        <taxon>Ditrysia</taxon>
        <taxon>Bombycoidea</taxon>
        <taxon>Lasiocampidae</taxon>
        <taxon>Dendrolimus</taxon>
    </lineage>
</organism>
<reference evidence="1 2" key="1">
    <citation type="journal article" date="2021" name="Front. Genet.">
        <title>Chromosome-Level Genome Assembly Reveals Significant Gene Expansion in the Toll and IMD Signaling Pathways of Dendrolimus kikuchii.</title>
        <authorList>
            <person name="Zhou J."/>
            <person name="Wu P."/>
            <person name="Xiong Z."/>
            <person name="Liu N."/>
            <person name="Zhao N."/>
            <person name="Ji M."/>
            <person name="Qiu Y."/>
            <person name="Yang B."/>
        </authorList>
    </citation>
    <scope>NUCLEOTIDE SEQUENCE [LARGE SCALE GENOMIC DNA]</scope>
    <source>
        <strain evidence="1">Ann1</strain>
    </source>
</reference>
<comment type="caution">
    <text evidence="1">The sequence shown here is derived from an EMBL/GenBank/DDBJ whole genome shotgun (WGS) entry which is preliminary data.</text>
</comment>
<protein>
    <submittedName>
        <fullName evidence="1">Uncharacterized protein</fullName>
    </submittedName>
</protein>
<evidence type="ECO:0000313" key="2">
    <source>
        <dbReference type="Proteomes" id="UP000824533"/>
    </source>
</evidence>
<evidence type="ECO:0000313" key="1">
    <source>
        <dbReference type="EMBL" id="KAJ0179957.1"/>
    </source>
</evidence>
<gene>
    <name evidence="1" type="ORF">K1T71_004548</name>
</gene>
<dbReference type="Proteomes" id="UP000824533">
    <property type="component" value="Linkage Group LG07"/>
</dbReference>
<accession>A0ACC1D7W9</accession>